<dbReference type="PANTHER" id="PTHR35276">
    <property type="entry name" value="S-ADENOSYL-L-METHIONINE-DEPENDENT METHYLTRANSFERASES SUPERFAMILY PROTEIN"/>
    <property type="match status" value="1"/>
</dbReference>
<name>A0A7S3VIJ6_DUNTE</name>
<dbReference type="Gene3D" id="3.40.50.150">
    <property type="entry name" value="Vaccinia Virus protein VP39"/>
    <property type="match status" value="1"/>
</dbReference>
<evidence type="ECO:0008006" key="2">
    <source>
        <dbReference type="Google" id="ProtNLM"/>
    </source>
</evidence>
<proteinExistence type="predicted"/>
<dbReference type="EMBL" id="HBIP01004599">
    <property type="protein sequence ID" value="CAE0487186.1"/>
    <property type="molecule type" value="Transcribed_RNA"/>
</dbReference>
<dbReference type="SUPFAM" id="SSF53335">
    <property type="entry name" value="S-adenosyl-L-methionine-dependent methyltransferases"/>
    <property type="match status" value="1"/>
</dbReference>
<evidence type="ECO:0000313" key="1">
    <source>
        <dbReference type="EMBL" id="CAE0487186.1"/>
    </source>
</evidence>
<accession>A0A7S3VIJ6</accession>
<dbReference type="InterPro" id="IPR029063">
    <property type="entry name" value="SAM-dependent_MTases_sf"/>
</dbReference>
<dbReference type="InterPro" id="IPR010719">
    <property type="entry name" value="MnmM_MeTrfase"/>
</dbReference>
<organism evidence="1">
    <name type="scientific">Dunaliella tertiolecta</name>
    <name type="common">Green alga</name>
    <dbReference type="NCBI Taxonomy" id="3047"/>
    <lineage>
        <taxon>Eukaryota</taxon>
        <taxon>Viridiplantae</taxon>
        <taxon>Chlorophyta</taxon>
        <taxon>core chlorophytes</taxon>
        <taxon>Chlorophyceae</taxon>
        <taxon>CS clade</taxon>
        <taxon>Chlamydomonadales</taxon>
        <taxon>Dunaliellaceae</taxon>
        <taxon>Dunaliella</taxon>
    </lineage>
</organism>
<gene>
    <name evidence="1" type="ORF">DTER00134_LOCUS2232</name>
</gene>
<protein>
    <recommendedName>
        <fullName evidence="2">Methyltransferase domain-containing protein</fullName>
    </recommendedName>
</protein>
<sequence length="228" mass="24359">MASAVSAVLRSKLSGYARTCGSAQRGQPSIQCRPCFRTSATLNMCGLAHVAWKQVLEPGDLAVDLTCGNGLDTLFLAEAVGPKGTVFAIDIQQCAVDSTRELLEQKLEDDCRPETHLHCTCHSRLLEVLGQTHVGSAKVIALNLGYLPGADKSLATTVSSTQQAVEAALQAVCLGGMVSCMCYVSNDAELQMVRSKFASLGQQWASTETRLTNKKNAPVLCLAWRLSL</sequence>
<dbReference type="Pfam" id="PF06962">
    <property type="entry name" value="rRNA_methylase"/>
    <property type="match status" value="1"/>
</dbReference>
<dbReference type="AlphaFoldDB" id="A0A7S3VIJ6"/>
<reference evidence="1" key="1">
    <citation type="submission" date="2021-01" db="EMBL/GenBank/DDBJ databases">
        <authorList>
            <person name="Corre E."/>
            <person name="Pelletier E."/>
            <person name="Niang G."/>
            <person name="Scheremetjew M."/>
            <person name="Finn R."/>
            <person name="Kale V."/>
            <person name="Holt S."/>
            <person name="Cochrane G."/>
            <person name="Meng A."/>
            <person name="Brown T."/>
            <person name="Cohen L."/>
        </authorList>
    </citation>
    <scope>NUCLEOTIDE SEQUENCE</scope>
    <source>
        <strain evidence="1">CCMP1320</strain>
    </source>
</reference>
<dbReference type="PANTHER" id="PTHR35276:SF1">
    <property type="entry name" value="TRNA (MNM(5)S(2)U34)-METHYLTRANSFERASE, CHLOROPLASTIC"/>
    <property type="match status" value="1"/>
</dbReference>